<dbReference type="Pfam" id="PF24564">
    <property type="entry name" value="DUF7605"/>
    <property type="match status" value="1"/>
</dbReference>
<evidence type="ECO:0000259" key="2">
    <source>
        <dbReference type="Pfam" id="PF00350"/>
    </source>
</evidence>
<sequence>MQKSTSPKAIRRSQPDPRNSGLFCFGKEWSEALDTAQPLPIPEIRSQFDEVSEQSSSTFMFNTGMGNSQPTFNFASSSGPSWTYAQPKSESPSKKPMYQSPKGKDKVSGANPCYETNKFFPQPEDHASVPEPDAERNATSYDVRSESAPSHPFFSELFQSQIQAGRAISQQITELFEDSSFWSEHSSVTKLVGDARRLSAFHVTDTRTIAVMGDSGEGKSSLINSLLHCPDIAKTGDIGSACTSVVTEYRLKKPEHMAPITLEVEYMSKSEMEDVLSELLWSYRQLYLPNVQSHKTSTKDYERYTRESAQAWSALEAAFKHKSEFNESFLRDMSDGAIDKIESQLITWSREIDWPAGGANGIWRSTAVTPRECSEKTAIFMSNRYWPFTKIIRVYLESRVLETGLIIADLPGLQDTNLARIRATQDYVMKCSNIFVVAKISRAITDQSLKSSLYSVLPHRAREGSAAKSLSIAIVCTRTEDINEESARHEFVGTKKRIECSVLERLDRDIETAKASGNKELKKTLKRRRELLFIEARNRHVKDGLQAAYSSEVPRNRLDVFCVSNKMYEKYSRKGNGEFIEASGIPDLRKFCFQITADAQLREAKRFLKSSLFNLLTSFEVCLNSLASSSNDDVALMTSKKLADDAISATERLSSAAVKNLQTDFMACFEDQIMKLSEWMFAAETEVLKWETVSKIWAARLLAQFNAWCLHDGNHETDGREREDWNAKIIWKMRSELEYQWEVLEQERSEVFSTLLGTVSTLLVSLKGTIQSLASVRVQNLLADGIYSHIRGLEYALSLSEEKFGRDIGLIRRSASETNSTSIILNEMVPAYRVASYQGTTGRDAALRQKAVINNRVTDGVLFPNMVNTISTRVSAAVDKIVKDLEGHIECMMKAIKADIDSAFAPTAKSCILQCPSQQTLTRVKDFRREAEAIHSKVDGI</sequence>
<dbReference type="SUPFAM" id="SSF52540">
    <property type="entry name" value="P-loop containing nucleoside triphosphate hydrolases"/>
    <property type="match status" value="1"/>
</dbReference>
<evidence type="ECO:0000256" key="1">
    <source>
        <dbReference type="SAM" id="MobiDB-lite"/>
    </source>
</evidence>
<accession>A0AA35Q726</accession>
<keyword evidence="5" id="KW-1185">Reference proteome</keyword>
<reference evidence="4" key="1">
    <citation type="submission" date="2023-01" db="EMBL/GenBank/DDBJ databases">
        <authorList>
            <person name="Piombo E."/>
        </authorList>
    </citation>
    <scope>NUCLEOTIDE SEQUENCE</scope>
</reference>
<protein>
    <submittedName>
        <fullName evidence="4">Uncharacterized protein</fullName>
    </submittedName>
</protein>
<gene>
    <name evidence="4" type="ORF">CCHLO57077_00007136</name>
</gene>
<dbReference type="InterPro" id="IPR027417">
    <property type="entry name" value="P-loop_NTPase"/>
</dbReference>
<feature type="domain" description="Dynamin N-terminal" evidence="2">
    <location>
        <begin position="209"/>
        <end position="450"/>
    </location>
</feature>
<feature type="region of interest" description="Disordered" evidence="1">
    <location>
        <begin position="48"/>
        <end position="147"/>
    </location>
</feature>
<feature type="domain" description="DUF7605" evidence="3">
    <location>
        <begin position="678"/>
        <end position="863"/>
    </location>
</feature>
<dbReference type="PANTHER" id="PTHR36681:SF3">
    <property type="entry name" value="NUCLEAR GTPASE, GERMINAL CENTER-ASSOCIATED, TANDEM DUPLICATE 3"/>
    <property type="match status" value="1"/>
</dbReference>
<feature type="region of interest" description="Disordered" evidence="1">
    <location>
        <begin position="1"/>
        <end position="23"/>
    </location>
</feature>
<comment type="caution">
    <text evidence="4">The sequence shown here is derived from an EMBL/GenBank/DDBJ whole genome shotgun (WGS) entry which is preliminary data.</text>
</comment>
<feature type="compositionally biased region" description="Polar residues" evidence="1">
    <location>
        <begin position="53"/>
        <end position="90"/>
    </location>
</feature>
<dbReference type="EMBL" id="CABFNP030001239">
    <property type="protein sequence ID" value="CAI6092669.1"/>
    <property type="molecule type" value="Genomic_DNA"/>
</dbReference>
<dbReference type="Gene3D" id="3.40.50.300">
    <property type="entry name" value="P-loop containing nucleotide triphosphate hydrolases"/>
    <property type="match status" value="1"/>
</dbReference>
<evidence type="ECO:0000259" key="3">
    <source>
        <dbReference type="Pfam" id="PF24564"/>
    </source>
</evidence>
<feature type="compositionally biased region" description="Basic and acidic residues" evidence="1">
    <location>
        <begin position="123"/>
        <end position="136"/>
    </location>
</feature>
<organism evidence="4 5">
    <name type="scientific">Clonostachys chloroleuca</name>
    <dbReference type="NCBI Taxonomy" id="1926264"/>
    <lineage>
        <taxon>Eukaryota</taxon>
        <taxon>Fungi</taxon>
        <taxon>Dikarya</taxon>
        <taxon>Ascomycota</taxon>
        <taxon>Pezizomycotina</taxon>
        <taxon>Sordariomycetes</taxon>
        <taxon>Hypocreomycetidae</taxon>
        <taxon>Hypocreales</taxon>
        <taxon>Bionectriaceae</taxon>
        <taxon>Clonostachys</taxon>
    </lineage>
</organism>
<evidence type="ECO:0000313" key="4">
    <source>
        <dbReference type="EMBL" id="CAI6092669.1"/>
    </source>
</evidence>
<dbReference type="InterPro" id="IPR045063">
    <property type="entry name" value="Dynamin_N"/>
</dbReference>
<evidence type="ECO:0000313" key="5">
    <source>
        <dbReference type="Proteomes" id="UP001160390"/>
    </source>
</evidence>
<name>A0AA35Q726_9HYPO</name>
<dbReference type="AlphaFoldDB" id="A0AA35Q726"/>
<proteinExistence type="predicted"/>
<dbReference type="PANTHER" id="PTHR36681">
    <property type="entry name" value="NUCLEAR GTPASE, GERMINAL CENTER-ASSOCIATED, TANDEM DUPLICATE 3"/>
    <property type="match status" value="1"/>
</dbReference>
<dbReference type="InterPro" id="IPR056024">
    <property type="entry name" value="DUF7605"/>
</dbReference>
<dbReference type="Pfam" id="PF00350">
    <property type="entry name" value="Dynamin_N"/>
    <property type="match status" value="1"/>
</dbReference>
<dbReference type="Proteomes" id="UP001160390">
    <property type="component" value="Unassembled WGS sequence"/>
</dbReference>